<dbReference type="SUPFAM" id="SSF111369">
    <property type="entry name" value="HlyD-like secretion proteins"/>
    <property type="match status" value="1"/>
</dbReference>
<dbReference type="PROSITE" id="PS51257">
    <property type="entry name" value="PROKAR_LIPOPROTEIN"/>
    <property type="match status" value="1"/>
</dbReference>
<evidence type="ECO:0000313" key="7">
    <source>
        <dbReference type="Proteomes" id="UP000003053"/>
    </source>
</evidence>
<dbReference type="HOGENOM" id="CLU_018816_2_1_10"/>
<dbReference type="GO" id="GO:0005886">
    <property type="term" value="C:plasma membrane"/>
    <property type="evidence" value="ECO:0007669"/>
    <property type="project" value="TreeGrafter"/>
</dbReference>
<comment type="similarity">
    <text evidence="2">Belongs to the membrane fusion protein (MFP) (TC 8.A.1) family.</text>
</comment>
<dbReference type="PANTHER" id="PTHR30158:SF23">
    <property type="entry name" value="MULTIDRUG RESISTANCE PROTEIN MEXA"/>
    <property type="match status" value="1"/>
</dbReference>
<evidence type="ECO:0000259" key="4">
    <source>
        <dbReference type="Pfam" id="PF25944"/>
    </source>
</evidence>
<evidence type="ECO:0000259" key="5">
    <source>
        <dbReference type="Pfam" id="PF25967"/>
    </source>
</evidence>
<dbReference type="Pfam" id="PF25967">
    <property type="entry name" value="RND-MFP_C"/>
    <property type="match status" value="1"/>
</dbReference>
<dbReference type="InterPro" id="IPR058627">
    <property type="entry name" value="MdtA-like_C"/>
</dbReference>
<dbReference type="NCBIfam" id="TIGR01730">
    <property type="entry name" value="RND_mfp"/>
    <property type="match status" value="1"/>
</dbReference>
<feature type="domain" description="Multidrug resistance protein MdtA-like C-terminal permuted SH3" evidence="5">
    <location>
        <begin position="289"/>
        <end position="350"/>
    </location>
</feature>
<dbReference type="RefSeq" id="WP_004569390.1">
    <property type="nucleotide sequence ID" value="NZ_CH724148.1"/>
</dbReference>
<gene>
    <name evidence="6" type="ORF">PI23P_03822</name>
</gene>
<comment type="caution">
    <text evidence="6">The sequence shown here is derived from an EMBL/GenBank/DDBJ whole genome shotgun (WGS) entry which is preliminary data.</text>
</comment>
<dbReference type="Pfam" id="PF25944">
    <property type="entry name" value="Beta-barrel_RND"/>
    <property type="match status" value="1"/>
</dbReference>
<dbReference type="OrthoDB" id="9801814at2"/>
<dbReference type="PRINTS" id="PR01490">
    <property type="entry name" value="RTXTOXIND"/>
</dbReference>
<dbReference type="STRING" id="313594.PI23P_03822"/>
<evidence type="ECO:0000313" key="6">
    <source>
        <dbReference type="EMBL" id="EAR13592.1"/>
    </source>
</evidence>
<evidence type="ECO:0000256" key="1">
    <source>
        <dbReference type="ARBA" id="ARBA00004196"/>
    </source>
</evidence>
<dbReference type="PANTHER" id="PTHR30158">
    <property type="entry name" value="ACRA/E-RELATED COMPONENT OF DRUG EFFLUX TRANSPORTER"/>
    <property type="match status" value="1"/>
</dbReference>
<dbReference type="EMBL" id="AAOG01000001">
    <property type="protein sequence ID" value="EAR13592.1"/>
    <property type="molecule type" value="Genomic_DNA"/>
</dbReference>
<dbReference type="AlphaFoldDB" id="A4BXA1"/>
<dbReference type="Gene3D" id="1.10.287.470">
    <property type="entry name" value="Helix hairpin bin"/>
    <property type="match status" value="1"/>
</dbReference>
<dbReference type="GO" id="GO:0046677">
    <property type="term" value="P:response to antibiotic"/>
    <property type="evidence" value="ECO:0007669"/>
    <property type="project" value="TreeGrafter"/>
</dbReference>
<keyword evidence="7" id="KW-1185">Reference proteome</keyword>
<accession>A4BXA1</accession>
<comment type="subcellular location">
    <subcellularLocation>
        <location evidence="1">Cell envelope</location>
    </subcellularLocation>
</comment>
<dbReference type="Gene3D" id="2.40.30.170">
    <property type="match status" value="1"/>
</dbReference>
<dbReference type="GO" id="GO:0022857">
    <property type="term" value="F:transmembrane transporter activity"/>
    <property type="evidence" value="ECO:0007669"/>
    <property type="project" value="InterPro"/>
</dbReference>
<dbReference type="InterPro" id="IPR006143">
    <property type="entry name" value="RND_pump_MFP"/>
</dbReference>
<sequence length="377" mass="41321">MKKDKLRSLLALSIFLVFTSCNKNKTQNTAAVADPMPSFPVTQIHAKTVTGYQEYPTSIEGIVNSAVRAKVSGYLQKVFVDEGEKVRKGQILFTLETQSLSQDAHAAQARIHVAQVEVDKLIPLVEKNIISTVLLETAKANLAQEKANYSSISARINYGTIRSQVDGNVGAINFREGALVSPSDQKALTTVSDISKVYAFFSLNESQYLDFLQNTKGENLSEKLTNFPAVNLILANGSLYAEKGKIETSTEQINQNTGTVSFRAVFKNPNQLVTNGNSGTIQIPVIYENATIIPQKATYEQQRNIMVFKLDKQNKVVASIVEVKATVDQLYVIAAGINLEDHIVVSGIGKVKNDMTISPKVVSFDETIKPIATLFKN</sequence>
<protein>
    <submittedName>
        <fullName evidence="6">Secretion protein HlyD</fullName>
    </submittedName>
</protein>
<dbReference type="eggNOG" id="COG0845">
    <property type="taxonomic scope" value="Bacteria"/>
</dbReference>
<organism evidence="6 7">
    <name type="scientific">Polaribacter irgensii 23-P</name>
    <dbReference type="NCBI Taxonomy" id="313594"/>
    <lineage>
        <taxon>Bacteria</taxon>
        <taxon>Pseudomonadati</taxon>
        <taxon>Bacteroidota</taxon>
        <taxon>Flavobacteriia</taxon>
        <taxon>Flavobacteriales</taxon>
        <taxon>Flavobacteriaceae</taxon>
    </lineage>
</organism>
<dbReference type="Pfam" id="PF25917">
    <property type="entry name" value="BSH_RND"/>
    <property type="match status" value="1"/>
</dbReference>
<dbReference type="InterPro" id="IPR058625">
    <property type="entry name" value="MdtA-like_BSH"/>
</dbReference>
<dbReference type="InterPro" id="IPR058626">
    <property type="entry name" value="MdtA-like_b-barrel"/>
</dbReference>
<dbReference type="GO" id="GO:0030313">
    <property type="term" value="C:cell envelope"/>
    <property type="evidence" value="ECO:0007669"/>
    <property type="project" value="UniProtKB-SubCell"/>
</dbReference>
<dbReference type="Gene3D" id="2.40.50.100">
    <property type="match status" value="1"/>
</dbReference>
<evidence type="ECO:0000259" key="3">
    <source>
        <dbReference type="Pfam" id="PF25917"/>
    </source>
</evidence>
<feature type="domain" description="Multidrug resistance protein MdtA-like barrel-sandwich hybrid" evidence="3">
    <location>
        <begin position="66"/>
        <end position="191"/>
    </location>
</feature>
<dbReference type="Proteomes" id="UP000003053">
    <property type="component" value="Unassembled WGS sequence"/>
</dbReference>
<proteinExistence type="inferred from homology"/>
<feature type="domain" description="Multidrug resistance protein MdtA-like beta-barrel" evidence="4">
    <location>
        <begin position="205"/>
        <end position="275"/>
    </location>
</feature>
<evidence type="ECO:0000256" key="2">
    <source>
        <dbReference type="ARBA" id="ARBA00009477"/>
    </source>
</evidence>
<dbReference type="Gene3D" id="2.40.420.20">
    <property type="match status" value="1"/>
</dbReference>
<reference evidence="6 7" key="1">
    <citation type="submission" date="2006-02" db="EMBL/GenBank/DDBJ databases">
        <authorList>
            <person name="Murray A."/>
            <person name="Staley J."/>
            <person name="Ferriera S."/>
            <person name="Johnson J."/>
            <person name="Kravitz S."/>
            <person name="Halpern A."/>
            <person name="Remington K."/>
            <person name="Beeson K."/>
            <person name="Tran B."/>
            <person name="Rogers Y.-H."/>
            <person name="Friedman R."/>
            <person name="Venter J.C."/>
        </authorList>
    </citation>
    <scope>NUCLEOTIDE SEQUENCE [LARGE SCALE GENOMIC DNA]</scope>
    <source>
        <strain evidence="6 7">23-P</strain>
    </source>
</reference>
<name>A4BXA1_9FLAO</name>